<keyword evidence="6" id="KW-1185">Reference proteome</keyword>
<dbReference type="EMBL" id="PQXH01000101">
    <property type="protein sequence ID" value="TGO11793.1"/>
    <property type="molecule type" value="Genomic_DNA"/>
</dbReference>
<dbReference type="InterPro" id="IPR016461">
    <property type="entry name" value="COMT-like"/>
</dbReference>
<dbReference type="Proteomes" id="UP000297777">
    <property type="component" value="Unassembled WGS sequence"/>
</dbReference>
<evidence type="ECO:0000259" key="4">
    <source>
        <dbReference type="Pfam" id="PF00891"/>
    </source>
</evidence>
<evidence type="ECO:0000313" key="5">
    <source>
        <dbReference type="EMBL" id="TGO11793.1"/>
    </source>
</evidence>
<dbReference type="InterPro" id="IPR001077">
    <property type="entry name" value="COMT_C"/>
</dbReference>
<dbReference type="Pfam" id="PF00891">
    <property type="entry name" value="Methyltransf_2"/>
    <property type="match status" value="1"/>
</dbReference>
<dbReference type="PANTHER" id="PTHR43712:SF5">
    <property type="entry name" value="O-METHYLTRANSFERASE ASQN-RELATED"/>
    <property type="match status" value="1"/>
</dbReference>
<dbReference type="GO" id="GO:0032259">
    <property type="term" value="P:methylation"/>
    <property type="evidence" value="ECO:0007669"/>
    <property type="project" value="UniProtKB-KW"/>
</dbReference>
<dbReference type="PROSITE" id="PS51683">
    <property type="entry name" value="SAM_OMT_II"/>
    <property type="match status" value="1"/>
</dbReference>
<evidence type="ECO:0000313" key="6">
    <source>
        <dbReference type="Proteomes" id="UP000297777"/>
    </source>
</evidence>
<reference evidence="5 6" key="1">
    <citation type="submission" date="2017-12" db="EMBL/GenBank/DDBJ databases">
        <title>Comparative genomics of Botrytis spp.</title>
        <authorList>
            <person name="Valero-Jimenez C.A."/>
            <person name="Tapia P."/>
            <person name="Veloso J."/>
            <person name="Silva-Moreno E."/>
            <person name="Staats M."/>
            <person name="Valdes J.H."/>
            <person name="Van Kan J.A.L."/>
        </authorList>
    </citation>
    <scope>NUCLEOTIDE SEQUENCE [LARGE SCALE GENOMIC DNA]</scope>
    <source>
        <strain evidence="5 6">Bt9001</strain>
    </source>
</reference>
<keyword evidence="3" id="KW-0949">S-adenosyl-L-methionine</keyword>
<dbReference type="AlphaFoldDB" id="A0A4Z1EN84"/>
<dbReference type="SUPFAM" id="SSF53335">
    <property type="entry name" value="S-adenosyl-L-methionine-dependent methyltransferases"/>
    <property type="match status" value="1"/>
</dbReference>
<evidence type="ECO:0000256" key="1">
    <source>
        <dbReference type="ARBA" id="ARBA00022603"/>
    </source>
</evidence>
<accession>A0A4Z1EN84</accession>
<organism evidence="5 6">
    <name type="scientific">Botrytis tulipae</name>
    <dbReference type="NCBI Taxonomy" id="87230"/>
    <lineage>
        <taxon>Eukaryota</taxon>
        <taxon>Fungi</taxon>
        <taxon>Dikarya</taxon>
        <taxon>Ascomycota</taxon>
        <taxon>Pezizomycotina</taxon>
        <taxon>Leotiomycetes</taxon>
        <taxon>Helotiales</taxon>
        <taxon>Sclerotiniaceae</taxon>
        <taxon>Botrytis</taxon>
    </lineage>
</organism>
<dbReference type="PANTHER" id="PTHR43712">
    <property type="entry name" value="PUTATIVE (AFU_ORTHOLOGUE AFUA_4G14580)-RELATED"/>
    <property type="match status" value="1"/>
</dbReference>
<evidence type="ECO:0000256" key="3">
    <source>
        <dbReference type="ARBA" id="ARBA00022691"/>
    </source>
</evidence>
<evidence type="ECO:0000256" key="2">
    <source>
        <dbReference type="ARBA" id="ARBA00022679"/>
    </source>
</evidence>
<sequence length="410" mass="46308">MAQTRIAELASIISTQTTIVDEYLRSHGIASPSFDVNYSETPQIPKEILASKNIIFEATEELNSLIAGPVGVLTSMNKLASSFPLDGEASFCEIADTVWIPEADIRRIIRMAKTHRIFREPRDGIVAHTSISKAIATIPLVESWLGLVTDEIWPAFTRMVDAIEKWPDSQEPNETGYNLATNQLYTYFEGMKKSTHREKRFADVMTFFHAGGKWERAGLIEHYDWKIMSEGLVVELGGSRAAMCIDLARHYPKMMCISQDLPDVFEGIKTPEDVKGRVEIIAHDFFTEQPIKGADVYLFRWIFHDWSDKYSIQILRNLIPALKHGAKIVVGEVCLPKPDGNTSCWEERRMRGSDFTKKSCLNGRERDADEWAQLFEKADSRFKLQGIAAVPNSRFSVIEAIWEDGSAPGL</sequence>
<dbReference type="OrthoDB" id="1606438at2759"/>
<protein>
    <recommendedName>
        <fullName evidence="4">O-methyltransferase C-terminal domain-containing protein</fullName>
    </recommendedName>
</protein>
<proteinExistence type="predicted"/>
<dbReference type="GO" id="GO:0008171">
    <property type="term" value="F:O-methyltransferase activity"/>
    <property type="evidence" value="ECO:0007669"/>
    <property type="project" value="InterPro"/>
</dbReference>
<dbReference type="InterPro" id="IPR029063">
    <property type="entry name" value="SAM-dependent_MTases_sf"/>
</dbReference>
<name>A0A4Z1EN84_9HELO</name>
<keyword evidence="1" id="KW-0489">Methyltransferase</keyword>
<dbReference type="Gene3D" id="3.40.50.150">
    <property type="entry name" value="Vaccinia Virus protein VP39"/>
    <property type="match status" value="1"/>
</dbReference>
<feature type="domain" description="O-methyltransferase C-terminal" evidence="4">
    <location>
        <begin position="188"/>
        <end position="378"/>
    </location>
</feature>
<comment type="caution">
    <text evidence="5">The sequence shown here is derived from an EMBL/GenBank/DDBJ whole genome shotgun (WGS) entry which is preliminary data.</text>
</comment>
<gene>
    <name evidence="5" type="ORF">BTUL_0101g00140</name>
</gene>
<keyword evidence="2" id="KW-0808">Transferase</keyword>